<organism evidence="6">
    <name type="scientific">Candidatus Heimdallarchaeum aukensis</name>
    <dbReference type="NCBI Taxonomy" id="2876573"/>
    <lineage>
        <taxon>Archaea</taxon>
        <taxon>Promethearchaeati</taxon>
        <taxon>Candidatus Heimdallarchaeota</taxon>
        <taxon>Candidatus Heimdallarchaeia (ex Rinke et al. 2021) (nom. nud.)</taxon>
        <taxon>Candidatus Heimdallarchaeales</taxon>
        <taxon>Candidatus Heimdallarchaeaceae</taxon>
        <taxon>Candidatus Heimdallarchaeum</taxon>
    </lineage>
</organism>
<feature type="transmembrane region" description="Helical" evidence="5">
    <location>
        <begin position="132"/>
        <end position="150"/>
    </location>
</feature>
<dbReference type="InterPro" id="IPR004254">
    <property type="entry name" value="AdipoR/HlyIII-related"/>
</dbReference>
<evidence type="ECO:0000256" key="5">
    <source>
        <dbReference type="SAM" id="Phobius"/>
    </source>
</evidence>
<comment type="subcellular location">
    <subcellularLocation>
        <location evidence="1">Membrane</location>
        <topology evidence="1">Multi-pass membrane protein</topology>
    </subcellularLocation>
</comment>
<feature type="transmembrane region" description="Helical" evidence="5">
    <location>
        <begin position="12"/>
        <end position="30"/>
    </location>
</feature>
<keyword evidence="4 5" id="KW-0472">Membrane</keyword>
<protein>
    <submittedName>
        <fullName evidence="6">Hemolysin III family protein</fullName>
    </submittedName>
</protein>
<dbReference type="EMBL" id="CP084166">
    <property type="protein sequence ID" value="UJG41045.1"/>
    <property type="molecule type" value="Genomic_DNA"/>
</dbReference>
<gene>
    <name evidence="6" type="ORF">K9W45_00960</name>
</gene>
<reference evidence="6" key="1">
    <citation type="journal article" date="2022" name="Nat. Microbiol.">
        <title>Unique mobile elements and scalable gene flow at the prokaryote-eukaryote boundary revealed by circularized Asgard archaea genomes.</title>
        <authorList>
            <person name="Wu F."/>
            <person name="Speth D.R."/>
            <person name="Philosof A."/>
            <person name="Cremiere A."/>
            <person name="Narayanan A."/>
            <person name="Barco R.A."/>
            <person name="Connon S.A."/>
            <person name="Amend J.P."/>
            <person name="Antoshechkin I.A."/>
            <person name="Orphan V.J."/>
        </authorList>
    </citation>
    <scope>NUCLEOTIDE SEQUENCE</scope>
    <source>
        <strain evidence="6">PM71</strain>
    </source>
</reference>
<accession>A0A9Y1BLQ2</accession>
<evidence type="ECO:0000256" key="1">
    <source>
        <dbReference type="ARBA" id="ARBA00004141"/>
    </source>
</evidence>
<feature type="transmembrane region" description="Helical" evidence="5">
    <location>
        <begin position="36"/>
        <end position="58"/>
    </location>
</feature>
<dbReference type="Proteomes" id="UP001201020">
    <property type="component" value="Chromosome"/>
</dbReference>
<feature type="transmembrane region" description="Helical" evidence="5">
    <location>
        <begin position="156"/>
        <end position="177"/>
    </location>
</feature>
<dbReference type="PANTHER" id="PTHR20855:SF52">
    <property type="entry name" value="ADIPONECTIN RECEPTOR PROTEIN"/>
    <property type="match status" value="1"/>
</dbReference>
<feature type="transmembrane region" description="Helical" evidence="5">
    <location>
        <begin position="189"/>
        <end position="208"/>
    </location>
</feature>
<evidence type="ECO:0000313" key="6">
    <source>
        <dbReference type="EMBL" id="UJG41045.1"/>
    </source>
</evidence>
<dbReference type="GO" id="GO:0016020">
    <property type="term" value="C:membrane"/>
    <property type="evidence" value="ECO:0007669"/>
    <property type="project" value="UniProtKB-SubCell"/>
</dbReference>
<dbReference type="Pfam" id="PF03006">
    <property type="entry name" value="HlyIII"/>
    <property type="match status" value="1"/>
</dbReference>
<dbReference type="AlphaFoldDB" id="A0A9Y1BLQ2"/>
<dbReference type="GO" id="GO:0038023">
    <property type="term" value="F:signaling receptor activity"/>
    <property type="evidence" value="ECO:0007669"/>
    <property type="project" value="TreeGrafter"/>
</dbReference>
<evidence type="ECO:0000256" key="3">
    <source>
        <dbReference type="ARBA" id="ARBA00022989"/>
    </source>
</evidence>
<proteinExistence type="predicted"/>
<feature type="transmembrane region" description="Helical" evidence="5">
    <location>
        <begin position="78"/>
        <end position="95"/>
    </location>
</feature>
<dbReference type="PANTHER" id="PTHR20855">
    <property type="entry name" value="ADIPOR/PROGESTIN RECEPTOR-RELATED"/>
    <property type="match status" value="1"/>
</dbReference>
<keyword evidence="3 5" id="KW-1133">Transmembrane helix</keyword>
<keyword evidence="2 5" id="KW-0812">Transmembrane</keyword>
<sequence length="212" mass="24009">MFYNKQETFNTISHALGAVLALIGSVFLLINSFSDLRVFFIALLYSICMLAMFSASAIYHSQKGDNYEKLLARKIDHAAIYLMIAGSYTIISYLFLPKLYYIPMIIIEWIVAIAGVYLKLSKKIKKKNIWDTTMYIIMGWLAVLALPYMLNNLGFVKIMFLFLGGIAYTVGAIMSYYKKPILIPGVIEGHEFFHIFIIIGAALHYILISSGI</sequence>
<name>A0A9Y1BLQ2_9ARCH</name>
<feature type="transmembrane region" description="Helical" evidence="5">
    <location>
        <begin position="101"/>
        <end position="120"/>
    </location>
</feature>
<evidence type="ECO:0000256" key="2">
    <source>
        <dbReference type="ARBA" id="ARBA00022692"/>
    </source>
</evidence>
<evidence type="ECO:0000256" key="4">
    <source>
        <dbReference type="ARBA" id="ARBA00023136"/>
    </source>
</evidence>